<feature type="compositionally biased region" description="Basic and acidic residues" evidence="2">
    <location>
        <begin position="324"/>
        <end position="340"/>
    </location>
</feature>
<dbReference type="GeneTree" id="ENSGT00860000136364"/>
<reference evidence="3" key="2">
    <citation type="submission" date="2025-09" db="UniProtKB">
        <authorList>
            <consortium name="Ensembl"/>
        </authorList>
    </citation>
    <scope>IDENTIFICATION</scope>
</reference>
<keyword evidence="4" id="KW-1185">Reference proteome</keyword>
<feature type="coiled-coil region" evidence="1">
    <location>
        <begin position="291"/>
        <end position="318"/>
    </location>
</feature>
<feature type="region of interest" description="Disordered" evidence="2">
    <location>
        <begin position="153"/>
        <end position="176"/>
    </location>
</feature>
<dbReference type="Proteomes" id="UP000694415">
    <property type="component" value="Unplaced"/>
</dbReference>
<feature type="coiled-coil region" evidence="1">
    <location>
        <begin position="207"/>
        <end position="234"/>
    </location>
</feature>
<dbReference type="AlphaFoldDB" id="A0A8C6HEC6"/>
<evidence type="ECO:0000313" key="4">
    <source>
        <dbReference type="Proteomes" id="UP000694415"/>
    </source>
</evidence>
<name>A0A8C6HEC6_MUSSI</name>
<dbReference type="Ensembl" id="ENSMSIT00000025070.1">
    <property type="protein sequence ID" value="ENSMSIP00000019866.1"/>
    <property type="gene ID" value="ENSMSIG00000016828.1"/>
</dbReference>
<feature type="region of interest" description="Disordered" evidence="2">
    <location>
        <begin position="324"/>
        <end position="351"/>
    </location>
</feature>
<reference evidence="3" key="1">
    <citation type="submission" date="2025-08" db="UniProtKB">
        <authorList>
            <consortium name="Ensembl"/>
        </authorList>
    </citation>
    <scope>IDENTIFICATION</scope>
</reference>
<protein>
    <submittedName>
        <fullName evidence="3">RIKEN cDNA E330034G19 gene</fullName>
    </submittedName>
</protein>
<organism evidence="3 4">
    <name type="scientific">Mus spicilegus</name>
    <name type="common">Mound-building mouse</name>
    <dbReference type="NCBI Taxonomy" id="10103"/>
    <lineage>
        <taxon>Eukaryota</taxon>
        <taxon>Metazoa</taxon>
        <taxon>Chordata</taxon>
        <taxon>Craniata</taxon>
        <taxon>Vertebrata</taxon>
        <taxon>Euteleostomi</taxon>
        <taxon>Mammalia</taxon>
        <taxon>Eutheria</taxon>
        <taxon>Euarchontoglires</taxon>
        <taxon>Glires</taxon>
        <taxon>Rodentia</taxon>
        <taxon>Myomorpha</taxon>
        <taxon>Muroidea</taxon>
        <taxon>Muridae</taxon>
        <taxon>Murinae</taxon>
        <taxon>Mus</taxon>
        <taxon>Mus</taxon>
    </lineage>
</organism>
<sequence>MSPVLWQHQLLLEHSISTSEFISNHVFNAEEQSKVEGSWTSISVQSSKEEVVLGRPTPTTGQLHFMRNCICNIRHHVTAADLNRKTTEASKNLKMLEEEIGFYRNLHSQLRMAQAQLKNKVNMLKQENRRIWGRCATLQQNLEELKMIYKNQLEDTSDPQTQQQQDPERTDELLQDSHKQKELGIQEKNLAEKQQYYFEVRRKSHLYSCFLTELNQLKKKLEMLSQENKEMQGDCALLQHHVEDLKPIYKKQQEEDSDLQTQHQKHMERMEEKLQYMLKKKNMAIKQRELAEKLKYQFEVLQMRFDKLQQEMELAIAQEESVLQKDLLHQEPPDESHPQKPQDPLGGFVLT</sequence>
<accession>A0A8C6HEC6</accession>
<proteinExistence type="predicted"/>
<evidence type="ECO:0000256" key="2">
    <source>
        <dbReference type="SAM" id="MobiDB-lite"/>
    </source>
</evidence>
<evidence type="ECO:0000256" key="1">
    <source>
        <dbReference type="SAM" id="Coils"/>
    </source>
</evidence>
<evidence type="ECO:0000313" key="3">
    <source>
        <dbReference type="Ensembl" id="ENSMSIP00000019866.1"/>
    </source>
</evidence>
<feature type="compositionally biased region" description="Basic and acidic residues" evidence="2">
    <location>
        <begin position="166"/>
        <end position="176"/>
    </location>
</feature>
<keyword evidence="1" id="KW-0175">Coiled coil</keyword>